<dbReference type="AlphaFoldDB" id="X1C479"/>
<comment type="caution">
    <text evidence="1">The sequence shown here is derived from an EMBL/GenBank/DDBJ whole genome shotgun (WGS) entry which is preliminary data.</text>
</comment>
<protein>
    <submittedName>
        <fullName evidence="1">Uncharacterized protein</fullName>
    </submittedName>
</protein>
<proteinExistence type="predicted"/>
<reference evidence="1" key="1">
    <citation type="journal article" date="2014" name="Front. Microbiol.">
        <title>High frequency of phylogenetically diverse reductive dehalogenase-homologous genes in deep subseafloor sedimentary metagenomes.</title>
        <authorList>
            <person name="Kawai M."/>
            <person name="Futagami T."/>
            <person name="Toyoda A."/>
            <person name="Takaki Y."/>
            <person name="Nishi S."/>
            <person name="Hori S."/>
            <person name="Arai W."/>
            <person name="Tsubouchi T."/>
            <person name="Morono Y."/>
            <person name="Uchiyama I."/>
            <person name="Ito T."/>
            <person name="Fujiyama A."/>
            <person name="Inagaki F."/>
            <person name="Takami H."/>
        </authorList>
    </citation>
    <scope>NUCLEOTIDE SEQUENCE</scope>
    <source>
        <strain evidence="1">Expedition CK06-06</strain>
    </source>
</reference>
<name>X1C479_9ZZZZ</name>
<gene>
    <name evidence="1" type="ORF">S01H4_51765</name>
</gene>
<organism evidence="1">
    <name type="scientific">marine sediment metagenome</name>
    <dbReference type="NCBI Taxonomy" id="412755"/>
    <lineage>
        <taxon>unclassified sequences</taxon>
        <taxon>metagenomes</taxon>
        <taxon>ecological metagenomes</taxon>
    </lineage>
</organism>
<sequence>KFGGKMVGKTITIGNQRFYIGSAQDWYDMWGKLVTDQTAYDVQTHFIKALEQVAPDDRISSLAHHQQYHLLRSQ</sequence>
<dbReference type="EMBL" id="BART01029515">
    <property type="protein sequence ID" value="GAH02152.1"/>
    <property type="molecule type" value="Genomic_DNA"/>
</dbReference>
<evidence type="ECO:0000313" key="1">
    <source>
        <dbReference type="EMBL" id="GAH02152.1"/>
    </source>
</evidence>
<accession>X1C479</accession>
<feature type="non-terminal residue" evidence="1">
    <location>
        <position position="1"/>
    </location>
</feature>